<evidence type="ECO:0000313" key="4">
    <source>
        <dbReference type="Proteomes" id="UP000886750"/>
    </source>
</evidence>
<feature type="region of interest" description="Disordered" evidence="1">
    <location>
        <begin position="1"/>
        <end position="37"/>
    </location>
</feature>
<feature type="transmembrane region" description="Helical" evidence="2">
    <location>
        <begin position="227"/>
        <end position="251"/>
    </location>
</feature>
<dbReference type="AlphaFoldDB" id="A0A9D1ZU50"/>
<evidence type="ECO:0008006" key="5">
    <source>
        <dbReference type="Google" id="ProtNLM"/>
    </source>
</evidence>
<keyword evidence="2" id="KW-1133">Transmembrane helix</keyword>
<comment type="caution">
    <text evidence="3">The sequence shown here is derived from an EMBL/GenBank/DDBJ whole genome shotgun (WGS) entry which is preliminary data.</text>
</comment>
<organism evidence="3 4">
    <name type="scientific">Candidatus Borkfalkia excrementigallinarum</name>
    <dbReference type="NCBI Taxonomy" id="2838506"/>
    <lineage>
        <taxon>Bacteria</taxon>
        <taxon>Bacillati</taxon>
        <taxon>Bacillota</taxon>
        <taxon>Clostridia</taxon>
        <taxon>Christensenellales</taxon>
        <taxon>Christensenellaceae</taxon>
        <taxon>Candidatus Borkfalkia</taxon>
    </lineage>
</organism>
<sequence length="295" mass="33473">MEERNLELDDDGKIKLRKRNEENAAEDLPEEEGDGIVLDVPDFEQFGGEEPTGRDDELVRRSESWEDELRRRKEEAQRIYEEGESLFAAGDYDGAGEKFLDSAAMYAANWRPWFGVVRVQTKDFTDFSGIYDCEQAYDKAFKRMPKAERAELADKYVPALSARAEECAQKREQLTAEDVREREDAREEVNAAYGAAKKRLFIALILFGIFLVAGCALAPFVHTVPDVRYLVPCIVCFAAAFVAAVFLLVCLRRFVPASGARSRNRRAGTTESGEHARIFAEEEELLRSIIEDFTK</sequence>
<evidence type="ECO:0000256" key="1">
    <source>
        <dbReference type="SAM" id="MobiDB-lite"/>
    </source>
</evidence>
<dbReference type="Proteomes" id="UP000886750">
    <property type="component" value="Unassembled WGS sequence"/>
</dbReference>
<evidence type="ECO:0000256" key="2">
    <source>
        <dbReference type="SAM" id="Phobius"/>
    </source>
</evidence>
<keyword evidence="2" id="KW-0472">Membrane</keyword>
<keyword evidence="2" id="KW-0812">Transmembrane</keyword>
<accession>A0A9D1ZU50</accession>
<reference evidence="3" key="1">
    <citation type="journal article" date="2021" name="PeerJ">
        <title>Extensive microbial diversity within the chicken gut microbiome revealed by metagenomics and culture.</title>
        <authorList>
            <person name="Gilroy R."/>
            <person name="Ravi A."/>
            <person name="Getino M."/>
            <person name="Pursley I."/>
            <person name="Horton D.L."/>
            <person name="Alikhan N.F."/>
            <person name="Baker D."/>
            <person name="Gharbi K."/>
            <person name="Hall N."/>
            <person name="Watson M."/>
            <person name="Adriaenssens E.M."/>
            <person name="Foster-Nyarko E."/>
            <person name="Jarju S."/>
            <person name="Secka A."/>
            <person name="Antonio M."/>
            <person name="Oren A."/>
            <person name="Chaudhuri R.R."/>
            <person name="La Ragione R."/>
            <person name="Hildebrand F."/>
            <person name="Pallen M.J."/>
        </authorList>
    </citation>
    <scope>NUCLEOTIDE SEQUENCE</scope>
    <source>
        <strain evidence="3">1345</strain>
    </source>
</reference>
<reference evidence="3" key="2">
    <citation type="submission" date="2021-04" db="EMBL/GenBank/DDBJ databases">
        <authorList>
            <person name="Gilroy R."/>
        </authorList>
    </citation>
    <scope>NUCLEOTIDE SEQUENCE</scope>
    <source>
        <strain evidence="3">1345</strain>
    </source>
</reference>
<evidence type="ECO:0000313" key="3">
    <source>
        <dbReference type="EMBL" id="HIY96207.1"/>
    </source>
</evidence>
<proteinExistence type="predicted"/>
<name>A0A9D1ZU50_9FIRM</name>
<gene>
    <name evidence="3" type="ORF">H9729_00810</name>
</gene>
<protein>
    <recommendedName>
        <fullName evidence="5">Tetratricopeptide repeat protein</fullName>
    </recommendedName>
</protein>
<dbReference type="EMBL" id="DXCQ01000008">
    <property type="protein sequence ID" value="HIY96207.1"/>
    <property type="molecule type" value="Genomic_DNA"/>
</dbReference>
<feature type="transmembrane region" description="Helical" evidence="2">
    <location>
        <begin position="200"/>
        <end position="221"/>
    </location>
</feature>
<feature type="compositionally biased region" description="Acidic residues" evidence="1">
    <location>
        <begin position="23"/>
        <end position="34"/>
    </location>
</feature>
<feature type="compositionally biased region" description="Basic and acidic residues" evidence="1">
    <location>
        <begin position="1"/>
        <end position="22"/>
    </location>
</feature>